<keyword evidence="3 15" id="KW-0808">Transferase</keyword>
<dbReference type="GO" id="GO:0008914">
    <property type="term" value="F:leucyl-tRNA--protein transferase activity"/>
    <property type="evidence" value="ECO:0007669"/>
    <property type="project" value="UniProtKB-UniRule"/>
</dbReference>
<dbReference type="InterPro" id="IPR042203">
    <property type="entry name" value="Leu/Phe-tRNA_Trfase_C"/>
</dbReference>
<organism evidence="16 17">
    <name type="scientific">Marinomonas pollencensis</name>
    <dbReference type="NCBI Taxonomy" id="491954"/>
    <lineage>
        <taxon>Bacteria</taxon>
        <taxon>Pseudomonadati</taxon>
        <taxon>Pseudomonadota</taxon>
        <taxon>Gammaproteobacteria</taxon>
        <taxon>Oceanospirillales</taxon>
        <taxon>Oceanospirillaceae</taxon>
        <taxon>Marinomonas</taxon>
    </lineage>
</organism>
<gene>
    <name evidence="15" type="primary">aat</name>
    <name evidence="16" type="ORF">DFP81_101324</name>
</gene>
<dbReference type="InterPro" id="IPR042221">
    <property type="entry name" value="Leu/Phe-tRNA_Trfase_N"/>
</dbReference>
<keyword evidence="4 15" id="KW-0012">Acyltransferase</keyword>
<evidence type="ECO:0000256" key="15">
    <source>
        <dbReference type="HAMAP-Rule" id="MF_00688"/>
    </source>
</evidence>
<dbReference type="Gene3D" id="3.30.70.3550">
    <property type="entry name" value="Leucyl/phenylalanyl-tRNA-protein transferase, N-terminal domain"/>
    <property type="match status" value="1"/>
</dbReference>
<comment type="function">
    <text evidence="8 15">Functions in the N-end rule pathway of protein degradation where it conjugates Leu, Phe and, less efficiently, Met from aminoacyl-tRNAs to the N-termini of proteins containing an N-terminal arginine or lysine.</text>
</comment>
<dbReference type="OrthoDB" id="9790282at2"/>
<evidence type="ECO:0000256" key="9">
    <source>
        <dbReference type="ARBA" id="ARBA00061535"/>
    </source>
</evidence>
<dbReference type="PANTHER" id="PTHR30098:SF2">
    <property type="entry name" value="LEUCYL_PHENYLALANYL-TRNA--PROTEIN TRANSFERASE"/>
    <property type="match status" value="1"/>
</dbReference>
<evidence type="ECO:0000256" key="14">
    <source>
        <dbReference type="ARBA" id="ARBA00083640"/>
    </source>
</evidence>
<dbReference type="NCBIfam" id="TIGR00667">
    <property type="entry name" value="aat"/>
    <property type="match status" value="1"/>
</dbReference>
<evidence type="ECO:0000256" key="13">
    <source>
        <dbReference type="ARBA" id="ARBA00077165"/>
    </source>
</evidence>
<dbReference type="FunFam" id="3.30.70.3550:FF:000001">
    <property type="entry name" value="Leucyl/phenylalanyl-tRNA--protein transferase"/>
    <property type="match status" value="1"/>
</dbReference>
<dbReference type="GO" id="GO:0005737">
    <property type="term" value="C:cytoplasm"/>
    <property type="evidence" value="ECO:0007669"/>
    <property type="project" value="UniProtKB-SubCell"/>
</dbReference>
<comment type="catalytic activity">
    <reaction evidence="5 15">
        <text>L-phenylalanyl-tRNA(Phe) + an N-terminal L-alpha-aminoacyl-[protein] = an N-terminal L-phenylalanyl-L-alpha-aminoacyl-[protein] + tRNA(Phe)</text>
        <dbReference type="Rhea" id="RHEA:43632"/>
        <dbReference type="Rhea" id="RHEA-COMP:9668"/>
        <dbReference type="Rhea" id="RHEA-COMP:9699"/>
        <dbReference type="Rhea" id="RHEA-COMP:10636"/>
        <dbReference type="Rhea" id="RHEA-COMP:10637"/>
        <dbReference type="ChEBI" id="CHEBI:78442"/>
        <dbReference type="ChEBI" id="CHEBI:78531"/>
        <dbReference type="ChEBI" id="CHEBI:78597"/>
        <dbReference type="ChEBI" id="CHEBI:83561"/>
        <dbReference type="EC" id="2.3.2.6"/>
    </reaction>
</comment>
<dbReference type="GO" id="GO:0030163">
    <property type="term" value="P:protein catabolic process"/>
    <property type="evidence" value="ECO:0007669"/>
    <property type="project" value="UniProtKB-UniRule"/>
</dbReference>
<dbReference type="InterPro" id="IPR004616">
    <property type="entry name" value="Leu/Phe-tRNA_Trfase"/>
</dbReference>
<dbReference type="Proteomes" id="UP000256542">
    <property type="component" value="Unassembled WGS sequence"/>
</dbReference>
<evidence type="ECO:0000256" key="1">
    <source>
        <dbReference type="ARBA" id="ARBA00004496"/>
    </source>
</evidence>
<dbReference type="PANTHER" id="PTHR30098">
    <property type="entry name" value="LEUCYL/PHENYLALANYL-TRNA--PROTEIN TRANSFERASE"/>
    <property type="match status" value="1"/>
</dbReference>
<evidence type="ECO:0000256" key="12">
    <source>
        <dbReference type="ARBA" id="ARBA00077136"/>
    </source>
</evidence>
<evidence type="ECO:0000256" key="5">
    <source>
        <dbReference type="ARBA" id="ARBA00050607"/>
    </source>
</evidence>
<name>A0A3E0DTP3_9GAMM</name>
<evidence type="ECO:0000256" key="10">
    <source>
        <dbReference type="ARBA" id="ARBA00066767"/>
    </source>
</evidence>
<dbReference type="Pfam" id="PF03588">
    <property type="entry name" value="Leu_Phe_trans"/>
    <property type="match status" value="1"/>
</dbReference>
<evidence type="ECO:0000256" key="3">
    <source>
        <dbReference type="ARBA" id="ARBA00022679"/>
    </source>
</evidence>
<accession>A0A3E0DTP3</accession>
<evidence type="ECO:0000256" key="4">
    <source>
        <dbReference type="ARBA" id="ARBA00023315"/>
    </source>
</evidence>
<dbReference type="HAMAP" id="MF_00688">
    <property type="entry name" value="Leu_Phe_trans"/>
    <property type="match status" value="1"/>
</dbReference>
<dbReference type="RefSeq" id="WP_115896002.1">
    <property type="nucleotide sequence ID" value="NZ_QUNG01000001.1"/>
</dbReference>
<dbReference type="EC" id="2.3.2.6" evidence="10 15"/>
<comment type="catalytic activity">
    <reaction evidence="6 15">
        <text>N-terminal L-arginyl-[protein] + L-leucyl-tRNA(Leu) = N-terminal L-leucyl-L-arginyl-[protein] + tRNA(Leu) + H(+)</text>
        <dbReference type="Rhea" id="RHEA:50416"/>
        <dbReference type="Rhea" id="RHEA-COMP:9613"/>
        <dbReference type="Rhea" id="RHEA-COMP:9622"/>
        <dbReference type="Rhea" id="RHEA-COMP:12672"/>
        <dbReference type="Rhea" id="RHEA-COMP:12673"/>
        <dbReference type="ChEBI" id="CHEBI:15378"/>
        <dbReference type="ChEBI" id="CHEBI:64719"/>
        <dbReference type="ChEBI" id="CHEBI:78442"/>
        <dbReference type="ChEBI" id="CHEBI:78494"/>
        <dbReference type="ChEBI" id="CHEBI:133044"/>
        <dbReference type="EC" id="2.3.2.6"/>
    </reaction>
</comment>
<dbReference type="EMBL" id="QUNG01000001">
    <property type="protein sequence ID" value="REG86756.1"/>
    <property type="molecule type" value="Genomic_DNA"/>
</dbReference>
<protein>
    <recommendedName>
        <fullName evidence="11 15">Leucyl/phenylalanyl-tRNA--protein transferase</fullName>
        <ecNumber evidence="10 15">2.3.2.6</ecNumber>
    </recommendedName>
    <alternativeName>
        <fullName evidence="12 15">L/F-transferase</fullName>
    </alternativeName>
    <alternativeName>
        <fullName evidence="13 15">Leucyltransferase</fullName>
    </alternativeName>
    <alternativeName>
        <fullName evidence="14 15">Phenyalanyltransferase</fullName>
    </alternativeName>
</protein>
<comment type="catalytic activity">
    <reaction evidence="7 15">
        <text>N-terminal L-lysyl-[protein] + L-leucyl-tRNA(Leu) = N-terminal L-leucyl-L-lysyl-[protein] + tRNA(Leu) + H(+)</text>
        <dbReference type="Rhea" id="RHEA:12340"/>
        <dbReference type="Rhea" id="RHEA-COMP:9613"/>
        <dbReference type="Rhea" id="RHEA-COMP:9622"/>
        <dbReference type="Rhea" id="RHEA-COMP:12670"/>
        <dbReference type="Rhea" id="RHEA-COMP:12671"/>
        <dbReference type="ChEBI" id="CHEBI:15378"/>
        <dbReference type="ChEBI" id="CHEBI:65249"/>
        <dbReference type="ChEBI" id="CHEBI:78442"/>
        <dbReference type="ChEBI" id="CHEBI:78494"/>
        <dbReference type="ChEBI" id="CHEBI:133043"/>
        <dbReference type="EC" id="2.3.2.6"/>
    </reaction>
</comment>
<evidence type="ECO:0000313" key="16">
    <source>
        <dbReference type="EMBL" id="REG86756.1"/>
    </source>
</evidence>
<sequence length="240" mass="27202">MPEQDNTDKELILLTERIDETPDPSKALDDPEGLSAVGGDLSPERLIHLYSKGFFPWYSDPDPILWWHPKERCVLQPQHFHESRSLRKASKKENWSFTLNQEFQSVMSHCAALREKEGTWISDDIKQAYQSLHALGYAHSIEARIDGELVGGFYGVAMGKVFFGESMFSLCPNASKLALNQFCKFAQEYEIELIDCQVESDHLLSLGAQLMPRDDFSAALARLITTPNKNQFLTNLEAFG</sequence>
<evidence type="ECO:0000313" key="17">
    <source>
        <dbReference type="Proteomes" id="UP000256542"/>
    </source>
</evidence>
<evidence type="ECO:0000256" key="8">
    <source>
        <dbReference type="ARBA" id="ARBA00054043"/>
    </source>
</evidence>
<evidence type="ECO:0000256" key="7">
    <source>
        <dbReference type="ARBA" id="ARBA00051538"/>
    </source>
</evidence>
<dbReference type="InterPro" id="IPR016181">
    <property type="entry name" value="Acyl_CoA_acyltransferase"/>
</dbReference>
<keyword evidence="2 15" id="KW-0963">Cytoplasm</keyword>
<evidence type="ECO:0000256" key="6">
    <source>
        <dbReference type="ARBA" id="ARBA00050652"/>
    </source>
</evidence>
<proteinExistence type="inferred from homology"/>
<comment type="caution">
    <text evidence="16">The sequence shown here is derived from an EMBL/GenBank/DDBJ whole genome shotgun (WGS) entry which is preliminary data.</text>
</comment>
<dbReference type="SUPFAM" id="SSF55729">
    <property type="entry name" value="Acyl-CoA N-acyltransferases (Nat)"/>
    <property type="match status" value="1"/>
</dbReference>
<keyword evidence="17" id="KW-1185">Reference proteome</keyword>
<dbReference type="AlphaFoldDB" id="A0A3E0DTP3"/>
<evidence type="ECO:0000256" key="11">
    <source>
        <dbReference type="ARBA" id="ARBA00074372"/>
    </source>
</evidence>
<reference evidence="16 17" key="1">
    <citation type="submission" date="2018-08" db="EMBL/GenBank/DDBJ databases">
        <title>Genomic Encyclopedia of Type Strains, Phase III (KMG-III): the genomes of soil and plant-associated and newly described type strains.</title>
        <authorList>
            <person name="Whitman W."/>
        </authorList>
    </citation>
    <scope>NUCLEOTIDE SEQUENCE [LARGE SCALE GENOMIC DNA]</scope>
    <source>
        <strain evidence="16 17">CECT 7375</strain>
    </source>
</reference>
<comment type="similarity">
    <text evidence="9 15">Belongs to the L/F-transferase family.</text>
</comment>
<comment type="subcellular location">
    <subcellularLocation>
        <location evidence="1 15">Cytoplasm</location>
    </subcellularLocation>
</comment>
<dbReference type="Gene3D" id="3.40.630.70">
    <property type="entry name" value="Leucyl/phenylalanyl-tRNA-protein transferase, C-terminal domain"/>
    <property type="match status" value="1"/>
</dbReference>
<evidence type="ECO:0000256" key="2">
    <source>
        <dbReference type="ARBA" id="ARBA00022490"/>
    </source>
</evidence>